<accession>A0A9W8ECZ9</accession>
<evidence type="ECO:0000313" key="6">
    <source>
        <dbReference type="EMBL" id="KAJ1980779.1"/>
    </source>
</evidence>
<dbReference type="PROSITE" id="PS00701">
    <property type="entry name" value="RIBOSOMAL_L16_2"/>
    <property type="match status" value="1"/>
</dbReference>
<dbReference type="Gene3D" id="3.90.1170.10">
    <property type="entry name" value="Ribosomal protein L10e/L16"/>
    <property type="match status" value="1"/>
</dbReference>
<feature type="compositionally biased region" description="Basic residues" evidence="5">
    <location>
        <begin position="97"/>
        <end position="109"/>
    </location>
</feature>
<dbReference type="InterPro" id="IPR016180">
    <property type="entry name" value="Ribosomal_uL16_dom"/>
</dbReference>
<name>A0A9W8ECZ9_9FUNG</name>
<dbReference type="AlphaFoldDB" id="A0A9W8ECZ9"/>
<keyword evidence="7" id="KW-1185">Reference proteome</keyword>
<dbReference type="EMBL" id="JANBQB010000153">
    <property type="protein sequence ID" value="KAJ1980779.1"/>
    <property type="molecule type" value="Genomic_DNA"/>
</dbReference>
<proteinExistence type="inferred from homology"/>
<dbReference type="OrthoDB" id="268521at2759"/>
<dbReference type="SUPFAM" id="SSF54686">
    <property type="entry name" value="Ribosomal protein L16p/L10e"/>
    <property type="match status" value="1"/>
</dbReference>
<dbReference type="PRINTS" id="PR00060">
    <property type="entry name" value="RIBOSOMALL16"/>
</dbReference>
<dbReference type="CDD" id="cd01433">
    <property type="entry name" value="Ribosomal_L16_L10e"/>
    <property type="match status" value="1"/>
</dbReference>
<protein>
    <submittedName>
        <fullName evidence="6">39S ribosomal protein L16, mitochondrial</fullName>
    </submittedName>
</protein>
<dbReference type="Pfam" id="PF00252">
    <property type="entry name" value="Ribosomal_L16"/>
    <property type="match status" value="1"/>
</dbReference>
<dbReference type="NCBIfam" id="TIGR01164">
    <property type="entry name" value="rplP_bact"/>
    <property type="match status" value="1"/>
</dbReference>
<dbReference type="GO" id="GO:0019843">
    <property type="term" value="F:rRNA binding"/>
    <property type="evidence" value="ECO:0007669"/>
    <property type="project" value="InterPro"/>
</dbReference>
<dbReference type="Proteomes" id="UP001151582">
    <property type="component" value="Unassembled WGS sequence"/>
</dbReference>
<dbReference type="InterPro" id="IPR020798">
    <property type="entry name" value="Ribosomal_uL16_CS"/>
</dbReference>
<dbReference type="PANTHER" id="PTHR12220">
    <property type="entry name" value="50S/60S RIBOSOMAL PROTEIN L16"/>
    <property type="match status" value="1"/>
</dbReference>
<dbReference type="InterPro" id="IPR047873">
    <property type="entry name" value="Ribosomal_uL16"/>
</dbReference>
<evidence type="ECO:0000256" key="3">
    <source>
        <dbReference type="ARBA" id="ARBA00023274"/>
    </source>
</evidence>
<comment type="caution">
    <text evidence="6">The sequence shown here is derived from an EMBL/GenBank/DDBJ whole genome shotgun (WGS) entry which is preliminary data.</text>
</comment>
<dbReference type="GO" id="GO:0003735">
    <property type="term" value="F:structural constituent of ribosome"/>
    <property type="evidence" value="ECO:0007669"/>
    <property type="project" value="InterPro"/>
</dbReference>
<evidence type="ECO:0000256" key="1">
    <source>
        <dbReference type="ARBA" id="ARBA00008931"/>
    </source>
</evidence>
<dbReference type="GO" id="GO:0005762">
    <property type="term" value="C:mitochondrial large ribosomal subunit"/>
    <property type="evidence" value="ECO:0007669"/>
    <property type="project" value="TreeGrafter"/>
</dbReference>
<evidence type="ECO:0000256" key="5">
    <source>
        <dbReference type="SAM" id="MobiDB-lite"/>
    </source>
</evidence>
<evidence type="ECO:0000256" key="4">
    <source>
        <dbReference type="RuleBase" id="RU004413"/>
    </source>
</evidence>
<feature type="region of interest" description="Disordered" evidence="5">
    <location>
        <begin position="88"/>
        <end position="115"/>
    </location>
</feature>
<comment type="similarity">
    <text evidence="1 4">Belongs to the universal ribosomal protein uL16 family.</text>
</comment>
<keyword evidence="3 4" id="KW-0687">Ribonucleoprotein</keyword>
<keyword evidence="2 4" id="KW-0689">Ribosomal protein</keyword>
<sequence>MLSLHRPLLQRLGSLWARSAGSTKDAAGNLAPPMPLGARSLSLVAPRTWNSACRTAPRTPSSFLATRSPVTAPLTWAVLRMSLNMAQKRTNTTLQPRKPRSRKAHKGRVPVRTGGSQKGTFMAFGDYGLRIKHGARLTARQLETILADLKRRLKEFKGSQIWLRVYPTIPVTSKGNEVRMGKGKGDLEYWCCRVPKDKIVFEIAGPGLRPEIAKTILQSIRYKMPVKTAIVYRAEEEAKLVAQSSVPETQA</sequence>
<dbReference type="InterPro" id="IPR036920">
    <property type="entry name" value="Ribosomal_uL16_sf"/>
</dbReference>
<reference evidence="6" key="1">
    <citation type="submission" date="2022-07" db="EMBL/GenBank/DDBJ databases">
        <title>Phylogenomic reconstructions and comparative analyses of Kickxellomycotina fungi.</title>
        <authorList>
            <person name="Reynolds N.K."/>
            <person name="Stajich J.E."/>
            <person name="Barry K."/>
            <person name="Grigoriev I.V."/>
            <person name="Crous P."/>
            <person name="Smith M.E."/>
        </authorList>
    </citation>
    <scope>NUCLEOTIDE SEQUENCE</scope>
    <source>
        <strain evidence="6">RSA 567</strain>
    </source>
</reference>
<dbReference type="InterPro" id="IPR000114">
    <property type="entry name" value="Ribosomal_uL16_bact-type"/>
</dbReference>
<evidence type="ECO:0000256" key="2">
    <source>
        <dbReference type="ARBA" id="ARBA00022980"/>
    </source>
</evidence>
<organism evidence="6 7">
    <name type="scientific">Dimargaris verticillata</name>
    <dbReference type="NCBI Taxonomy" id="2761393"/>
    <lineage>
        <taxon>Eukaryota</taxon>
        <taxon>Fungi</taxon>
        <taxon>Fungi incertae sedis</taxon>
        <taxon>Zoopagomycota</taxon>
        <taxon>Kickxellomycotina</taxon>
        <taxon>Dimargaritomycetes</taxon>
        <taxon>Dimargaritales</taxon>
        <taxon>Dimargaritaceae</taxon>
        <taxon>Dimargaris</taxon>
    </lineage>
</organism>
<dbReference type="PANTHER" id="PTHR12220:SF13">
    <property type="entry name" value="LARGE RIBOSOMAL SUBUNIT PROTEIN UL16M"/>
    <property type="match status" value="1"/>
</dbReference>
<gene>
    <name evidence="6" type="primary">mrpl16</name>
    <name evidence="6" type="ORF">H4R34_002324</name>
</gene>
<dbReference type="GO" id="GO:0032543">
    <property type="term" value="P:mitochondrial translation"/>
    <property type="evidence" value="ECO:0007669"/>
    <property type="project" value="TreeGrafter"/>
</dbReference>
<evidence type="ECO:0000313" key="7">
    <source>
        <dbReference type="Proteomes" id="UP001151582"/>
    </source>
</evidence>